<name>A0A175WCP0_9PEZI</name>
<feature type="chain" id="PRO_5008043901" evidence="1">
    <location>
        <begin position="19"/>
        <end position="150"/>
    </location>
</feature>
<proteinExistence type="predicted"/>
<keyword evidence="3" id="KW-1185">Reference proteome</keyword>
<sequence>MLPFLAVIPSLLATTVLAAPALEVPAALAPRQNACPTTSRWQAYSYSTVWLSTTTLTNGVSSLGHITSTRTVSLTNTVGSVSTVISPAVTTLPVTTASPVVATVTATAVWFTYTETVTSPGYAPESLCQVTTVTDVIPSTTSVTITRPLL</sequence>
<accession>A0A175WCP0</accession>
<evidence type="ECO:0000313" key="3">
    <source>
        <dbReference type="Proteomes" id="UP000078237"/>
    </source>
</evidence>
<protein>
    <submittedName>
        <fullName evidence="2">Uncharacterized protein</fullName>
    </submittedName>
</protein>
<evidence type="ECO:0000256" key="1">
    <source>
        <dbReference type="SAM" id="SignalP"/>
    </source>
</evidence>
<evidence type="ECO:0000313" key="2">
    <source>
        <dbReference type="EMBL" id="KXX80694.1"/>
    </source>
</evidence>
<feature type="signal peptide" evidence="1">
    <location>
        <begin position="1"/>
        <end position="18"/>
    </location>
</feature>
<reference evidence="2 3" key="1">
    <citation type="journal article" date="2016" name="Genome Announc.">
        <title>Genome Sequence of Madurella mycetomatis mm55, Isolated from a Human Mycetoma Case in Sudan.</title>
        <authorList>
            <person name="Smit S."/>
            <person name="Derks M.F."/>
            <person name="Bervoets S."/>
            <person name="Fahal A."/>
            <person name="van Leeuwen W."/>
            <person name="van Belkum A."/>
            <person name="van de Sande W.W."/>
        </authorList>
    </citation>
    <scope>NUCLEOTIDE SEQUENCE [LARGE SCALE GENOMIC DNA]</scope>
    <source>
        <strain evidence="3">mm55</strain>
    </source>
</reference>
<dbReference type="AlphaFoldDB" id="A0A175WCP0"/>
<dbReference type="EMBL" id="LCTW02000053">
    <property type="protein sequence ID" value="KXX80694.1"/>
    <property type="molecule type" value="Genomic_DNA"/>
</dbReference>
<dbReference type="VEuPathDB" id="FungiDB:MMYC01_202102"/>
<comment type="caution">
    <text evidence="2">The sequence shown here is derived from an EMBL/GenBank/DDBJ whole genome shotgun (WGS) entry which is preliminary data.</text>
</comment>
<dbReference type="Proteomes" id="UP000078237">
    <property type="component" value="Unassembled WGS sequence"/>
</dbReference>
<dbReference type="OrthoDB" id="4590548at2759"/>
<gene>
    <name evidence="2" type="ORF">MMYC01_202102</name>
</gene>
<organism evidence="2 3">
    <name type="scientific">Madurella mycetomatis</name>
    <dbReference type="NCBI Taxonomy" id="100816"/>
    <lineage>
        <taxon>Eukaryota</taxon>
        <taxon>Fungi</taxon>
        <taxon>Dikarya</taxon>
        <taxon>Ascomycota</taxon>
        <taxon>Pezizomycotina</taxon>
        <taxon>Sordariomycetes</taxon>
        <taxon>Sordariomycetidae</taxon>
        <taxon>Sordariales</taxon>
        <taxon>Sordariales incertae sedis</taxon>
        <taxon>Madurella</taxon>
    </lineage>
</organism>
<keyword evidence="1" id="KW-0732">Signal</keyword>